<evidence type="ECO:0008006" key="7">
    <source>
        <dbReference type="Google" id="ProtNLM"/>
    </source>
</evidence>
<dbReference type="OrthoDB" id="39591at2759"/>
<dbReference type="Proteomes" id="UP001055219">
    <property type="component" value="Unassembled WGS sequence"/>
</dbReference>
<evidence type="ECO:0000259" key="3">
    <source>
        <dbReference type="Pfam" id="PF10304"/>
    </source>
</evidence>
<dbReference type="InterPro" id="IPR019451">
    <property type="entry name" value="Rtp1_C1"/>
</dbReference>
<evidence type="ECO:0000256" key="1">
    <source>
        <dbReference type="ARBA" id="ARBA00005724"/>
    </source>
</evidence>
<dbReference type="InterPro" id="IPR039600">
    <property type="entry name" value="TANGO6/Rtp1"/>
</dbReference>
<dbReference type="AlphaFoldDB" id="A0A9P9Y7A2"/>
<evidence type="ECO:0000313" key="6">
    <source>
        <dbReference type="Proteomes" id="UP001055219"/>
    </source>
</evidence>
<dbReference type="SUPFAM" id="SSF48371">
    <property type="entry name" value="ARM repeat"/>
    <property type="match status" value="1"/>
</dbReference>
<dbReference type="InterPro" id="IPR016024">
    <property type="entry name" value="ARM-type_fold"/>
</dbReference>
<dbReference type="Pfam" id="PF10304">
    <property type="entry name" value="RTP1_C2"/>
    <property type="match status" value="1"/>
</dbReference>
<dbReference type="GeneID" id="75831337"/>
<accession>A0A9P9Y7A2</accession>
<reference evidence="5" key="2">
    <citation type="submission" date="2022-07" db="EMBL/GenBank/DDBJ databases">
        <authorList>
            <person name="Goncalves M.F.M."/>
            <person name="Hilario S."/>
            <person name="Van De Peer Y."/>
            <person name="Esteves A.C."/>
            <person name="Alves A."/>
        </authorList>
    </citation>
    <scope>NUCLEOTIDE SEQUENCE</scope>
    <source>
        <strain evidence="5">MUM 19.33</strain>
    </source>
</reference>
<gene>
    <name evidence="5" type="ORF">J7T54_004851</name>
</gene>
<reference evidence="5" key="1">
    <citation type="journal article" date="2021" name="J Fungi (Basel)">
        <title>Genomic and Metabolomic Analyses of the Marine Fungus Emericellopsis cladophorae: Insights into Saltwater Adaptability Mechanisms and Its Biosynthetic Potential.</title>
        <authorList>
            <person name="Goncalves M.F.M."/>
            <person name="Hilario S."/>
            <person name="Van de Peer Y."/>
            <person name="Esteves A.C."/>
            <person name="Alves A."/>
        </authorList>
    </citation>
    <scope>NUCLEOTIDE SEQUENCE</scope>
    <source>
        <strain evidence="5">MUM 19.33</strain>
    </source>
</reference>
<feature type="domain" description="RNA polymerase II assembly factor Rtp1 C-terminal" evidence="3">
    <location>
        <begin position="815"/>
        <end position="847"/>
    </location>
</feature>
<evidence type="ECO:0000313" key="5">
    <source>
        <dbReference type="EMBL" id="KAI6784305.1"/>
    </source>
</evidence>
<proteinExistence type="inferred from homology"/>
<keyword evidence="6" id="KW-1185">Reference proteome</keyword>
<dbReference type="EMBL" id="JAGIXG020000005">
    <property type="protein sequence ID" value="KAI6784305.1"/>
    <property type="molecule type" value="Genomic_DNA"/>
</dbReference>
<protein>
    <recommendedName>
        <fullName evidence="7">Protein required for cell viability</fullName>
    </recommendedName>
</protein>
<feature type="coiled-coil region" evidence="2">
    <location>
        <begin position="675"/>
        <end position="702"/>
    </location>
</feature>
<dbReference type="Pfam" id="PF10363">
    <property type="entry name" value="RTP1_C1"/>
    <property type="match status" value="1"/>
</dbReference>
<dbReference type="RefSeq" id="XP_051365161.1">
    <property type="nucleotide sequence ID" value="XM_051503550.1"/>
</dbReference>
<organism evidence="5 6">
    <name type="scientific">Emericellopsis cladophorae</name>
    <dbReference type="NCBI Taxonomy" id="2686198"/>
    <lineage>
        <taxon>Eukaryota</taxon>
        <taxon>Fungi</taxon>
        <taxon>Dikarya</taxon>
        <taxon>Ascomycota</taxon>
        <taxon>Pezizomycotina</taxon>
        <taxon>Sordariomycetes</taxon>
        <taxon>Hypocreomycetidae</taxon>
        <taxon>Hypocreales</taxon>
        <taxon>Bionectriaceae</taxon>
        <taxon>Emericellopsis</taxon>
    </lineage>
</organism>
<comment type="caution">
    <text evidence="5">The sequence shown here is derived from an EMBL/GenBank/DDBJ whole genome shotgun (WGS) entry which is preliminary data.</text>
</comment>
<dbReference type="InterPro" id="IPR019414">
    <property type="entry name" value="Rtp1_C2"/>
</dbReference>
<evidence type="ECO:0000259" key="4">
    <source>
        <dbReference type="Pfam" id="PF10363"/>
    </source>
</evidence>
<comment type="similarity">
    <text evidence="1">Belongs to the Tango6 family.</text>
</comment>
<keyword evidence="2" id="KW-0175">Coiled coil</keyword>
<feature type="domain" description="RNA polymerase II assembly factor Rtp1 C-terminal" evidence="4">
    <location>
        <begin position="546"/>
        <end position="645"/>
    </location>
</feature>
<dbReference type="PANTHER" id="PTHR20959:SF1">
    <property type="entry name" value="TRANSPORT AND GOLGI ORGANIZATION PROTEIN 6 HOMOLOG"/>
    <property type="match status" value="1"/>
</dbReference>
<sequence length="897" mass="98103">MTDSVDTPPQRPNVARLLVEHGQKAFDPSLDPEVRAAGLEAFNKLIQRSDTWPLLAPLNTLIKPGTLPPWLAEPFMHTLTMLPLKSDGVRSTLEFIFQVHPSTDGKIEPSAKPQKQGASITQEAVAHATRLLSSVPKSMTPQAWFEGISGQLFHLMDGNEGDDLARVAAQVVGFGVLGKRLYGEPGAPGWNIFARPFLEDINPSLRTQAKDSDAELVDLSRGRVIVTAEQLRKSFQRVKLLVLTNSSAGLCKRLLQPITAQIWSIAALPHASSDGALQAAAQSLLQTYLKLFGTADSILQLFPTAPSIGSLLQDAEAWFYRASDEGAVDVVAGQPEVDSEAEVSWQFPQQKATVLADKMLAATSKEDTSAVFLGLLRRWIAKAEKSSGEIVLQAEKEVEPTEPPQQGLFEISLLQQLLDKAPGKLVSQFDQVVSLICEVLQTDSQASLGDELVGVVLSLLNMVITAPTFQRSDIQGEEIASIETSLERLAKSDRSVAQTASNLAMLLRYRDQLDQEQQTTSTAPGSRQVEDRRKYNLAMNYITEIDSPPPVVSEGLNLLSELIQHRSSVLDINTTTLLLCRLLANGEDFVNLRIVKMLNTLADKHPKTTIKEILENYLDPREKSTTDTRLRFGEALLQIVQRLGQTFAGDLAQHIAETLLSIAGRRGYRAKTKAKQARDERLQALKAKKGKAKEEEDLLSDDGEELSKEQKANNDILTRILQGWESKRGTEDVRMRTSALSIFGTALETNIGGIGPALASGGVDLSLHVLVMEPEMEKGILRRAAIIAILSFVRALAQAREEKRSLGFGLTDASREDITRTLQYVSGTDNDGLVQQHAQDVIESLEAWQMTSLLARQDDIGSTSGPVLGRLAGLAVSPVTGISDPSEQSRPRIEEIE</sequence>
<dbReference type="PANTHER" id="PTHR20959">
    <property type="entry name" value="TRANSPORT AND GOLGI ORGANIZATION PROTEIN 6 FAMILY MEMBER"/>
    <property type="match status" value="1"/>
</dbReference>
<dbReference type="GO" id="GO:0009306">
    <property type="term" value="P:protein secretion"/>
    <property type="evidence" value="ECO:0007669"/>
    <property type="project" value="TreeGrafter"/>
</dbReference>
<name>A0A9P9Y7A2_9HYPO</name>
<evidence type="ECO:0000256" key="2">
    <source>
        <dbReference type="SAM" id="Coils"/>
    </source>
</evidence>